<feature type="region of interest" description="Disordered" evidence="1">
    <location>
        <begin position="241"/>
        <end position="271"/>
    </location>
</feature>
<keyword evidence="2" id="KW-1133">Transmembrane helix</keyword>
<feature type="domain" description="MoxR-vWA-beta-propeller ternary system" evidence="3">
    <location>
        <begin position="2"/>
        <end position="165"/>
    </location>
</feature>
<name>A0A3N7HK76_9BURK</name>
<dbReference type="AlphaFoldDB" id="A0A3N7HK76"/>
<dbReference type="Proteomes" id="UP000267464">
    <property type="component" value="Unassembled WGS sequence"/>
</dbReference>
<reference evidence="4 5" key="2">
    <citation type="submission" date="2018-12" db="EMBL/GenBank/DDBJ databases">
        <title>Rhizobacter gummiphilus sp. nov., a rubber-degrading bacterium isolated from the soil of a botanical garden in Japan.</title>
        <authorList>
            <person name="Shunsuke S.S."/>
        </authorList>
    </citation>
    <scope>NUCLEOTIDE SEQUENCE [LARGE SCALE GENOMIC DNA]</scope>
    <source>
        <strain evidence="4 5">S-16</strain>
    </source>
</reference>
<reference evidence="4 5" key="1">
    <citation type="submission" date="2018-08" db="EMBL/GenBank/DDBJ databases">
        <authorList>
            <person name="Khan S.A."/>
            <person name="Jeon C.O."/>
            <person name="Chun B.H."/>
            <person name="Jeong S.E."/>
        </authorList>
    </citation>
    <scope>NUCLEOTIDE SEQUENCE [LARGE SCALE GENOMIC DNA]</scope>
    <source>
        <strain evidence="4 5">S-16</strain>
    </source>
</reference>
<feature type="compositionally biased region" description="Low complexity" evidence="1">
    <location>
        <begin position="174"/>
        <end position="186"/>
    </location>
</feature>
<evidence type="ECO:0000256" key="1">
    <source>
        <dbReference type="SAM" id="MobiDB-lite"/>
    </source>
</evidence>
<sequence>MQGQQKVCALWFPVSWFDETQRARRLLAAWRPGASAHRFAQGDLLRFAEPFEQSCDALEGWALVRQGRTLCSAPLADAELAALPAADFHVVHGAQCLSMHFDDGQPLDPAEWLATASVALHDTFDCREALPPSVFVTPVPVQDLRAIFDGKVPPASDEHREFLRAMAQSRESDGISGSSRSQQSSSRPGHALRLVLWVLVVIAVIAGVSSTGVDAMPLWTIVLFAIGFFLARSSRAPTSWTSAGAPAQPVAAARPAGTPTGTIPPRHRPRNPRQMWRDWLARLAITSQIARLLGQRQAAYVRKMLDLFESGQLDEALRHAIPLGGDNQSLGQAFGTPGARSDLGLSSGPTYHTSINLGSDLESHLRQLYRRSFEKLDREGRIDEAVFVLAELLHARQEALDYLEKHGRFKQAAELALAWDHPAAVIVRLFCLADDWRKALAVARRDNAFATAVLQMEPKWPDPARRLRQEWAHALAQRGDWLGAIDAIWPVKEQRTLAIQWLENAQAAGGRLGARALVKRAVLLPDTMTQSADRLHELRDDPELHAEREAIAAALLELKQAEARTSGIARVIAPGLVADQAAGLGGLSRNDLQRVVSLANDPWLSADLENTALPAHQRQELSQSAAPVQGRLPDAGQLAPLDAVALDDGQFLLALGETGAVIVNRHGKVQSRFAVPADQLVIAPSRQMALAVARRDLVCRVSRLDLANRQVTDLGMAELHHFAREFDGIAWTVASGNRLRVLDTQRSLNEVLWQVGDLPGKVCDLSVNSRVEQVCLALPTAQYSLWRYSLPQRRLFVRDELVPSPISAGSTQVLAPNGGVIEAWIQVDADGAQTLAFMLNGRKQNIAWPQMVAEGDPLRVVVAGSWLLAGIGDETTTHWAAIAMGNGRVCARIDWPAPSLPQARLSESHLIVFDRQGRLWALDVATSAQTSIGLR</sequence>
<dbReference type="InterPro" id="IPR045547">
    <property type="entry name" value="bpX6"/>
</dbReference>
<proteinExistence type="predicted"/>
<evidence type="ECO:0000313" key="5">
    <source>
        <dbReference type="Proteomes" id="UP000267464"/>
    </source>
</evidence>
<feature type="compositionally biased region" description="Low complexity" evidence="1">
    <location>
        <begin position="243"/>
        <end position="264"/>
    </location>
</feature>
<feature type="region of interest" description="Disordered" evidence="1">
    <location>
        <begin position="167"/>
        <end position="186"/>
    </location>
</feature>
<feature type="transmembrane region" description="Helical" evidence="2">
    <location>
        <begin position="190"/>
        <end position="209"/>
    </location>
</feature>
<keyword evidence="2" id="KW-0812">Transmembrane</keyword>
<evidence type="ECO:0000256" key="2">
    <source>
        <dbReference type="SAM" id="Phobius"/>
    </source>
</evidence>
<keyword evidence="2" id="KW-0472">Membrane</keyword>
<accession>A0A3N7HK76</accession>
<evidence type="ECO:0000313" key="4">
    <source>
        <dbReference type="EMBL" id="RQP22488.1"/>
    </source>
</evidence>
<evidence type="ECO:0000259" key="3">
    <source>
        <dbReference type="Pfam" id="PF19922"/>
    </source>
</evidence>
<keyword evidence="5" id="KW-1185">Reference proteome</keyword>
<gene>
    <name evidence="4" type="ORF">DZC73_22870</name>
</gene>
<protein>
    <recommendedName>
        <fullName evidence="3">MoxR-vWA-beta-propeller ternary system domain-containing protein</fullName>
    </recommendedName>
</protein>
<dbReference type="Pfam" id="PF19922">
    <property type="entry name" value="bpX6"/>
    <property type="match status" value="1"/>
</dbReference>
<organism evidence="4 5">
    <name type="scientific">Piscinibacter terrae</name>
    <dbReference type="NCBI Taxonomy" id="2496871"/>
    <lineage>
        <taxon>Bacteria</taxon>
        <taxon>Pseudomonadati</taxon>
        <taxon>Pseudomonadota</taxon>
        <taxon>Betaproteobacteria</taxon>
        <taxon>Burkholderiales</taxon>
        <taxon>Sphaerotilaceae</taxon>
        <taxon>Piscinibacter</taxon>
    </lineage>
</organism>
<dbReference type="EMBL" id="QUSW01000007">
    <property type="protein sequence ID" value="RQP22488.1"/>
    <property type="molecule type" value="Genomic_DNA"/>
</dbReference>
<comment type="caution">
    <text evidence="4">The sequence shown here is derived from an EMBL/GenBank/DDBJ whole genome shotgun (WGS) entry which is preliminary data.</text>
</comment>